<dbReference type="InterPro" id="IPR008979">
    <property type="entry name" value="Galactose-bd-like_sf"/>
</dbReference>
<accession>A0A6N8LYG3</accession>
<keyword evidence="3 7" id="KW-0378">Hydrolase</keyword>
<dbReference type="PANTHER" id="PTHR43772:SF2">
    <property type="entry name" value="PUTATIVE (AFU_ORTHOLOGUE AFUA_2G04480)-RELATED"/>
    <property type="match status" value="1"/>
</dbReference>
<dbReference type="InterPro" id="IPR023296">
    <property type="entry name" value="Glyco_hydro_beta-prop_sf"/>
</dbReference>
<dbReference type="CDD" id="cd08990">
    <property type="entry name" value="GH43_AXH_like"/>
    <property type="match status" value="1"/>
</dbReference>
<dbReference type="Gene3D" id="2.115.10.20">
    <property type="entry name" value="Glycosyl hydrolase domain, family 43"/>
    <property type="match status" value="1"/>
</dbReference>
<dbReference type="Gene3D" id="2.60.120.260">
    <property type="entry name" value="Galactose-binding domain-like"/>
    <property type="match status" value="1"/>
</dbReference>
<evidence type="ECO:0000256" key="4">
    <source>
        <dbReference type="ARBA" id="ARBA00023277"/>
    </source>
</evidence>
<keyword evidence="8" id="KW-0732">Signal</keyword>
<proteinExistence type="inferred from homology"/>
<feature type="signal peptide" evidence="8">
    <location>
        <begin position="1"/>
        <end position="26"/>
    </location>
</feature>
<evidence type="ECO:0000256" key="2">
    <source>
        <dbReference type="ARBA" id="ARBA00022651"/>
    </source>
</evidence>
<dbReference type="OrthoDB" id="9760116at2"/>
<dbReference type="GO" id="GO:0045493">
    <property type="term" value="P:xylan catabolic process"/>
    <property type="evidence" value="ECO:0007669"/>
    <property type="project" value="UniProtKB-KW"/>
</dbReference>
<name>A0A6N8LYG3_9SPHN</name>
<protein>
    <submittedName>
        <fullName evidence="9">Family 43 glycosylhydrolase</fullName>
    </submittedName>
</protein>
<keyword evidence="4" id="KW-0119">Carbohydrate metabolism</keyword>
<dbReference type="EMBL" id="WSUT01000005">
    <property type="protein sequence ID" value="MWC44112.1"/>
    <property type="molecule type" value="Genomic_DNA"/>
</dbReference>
<dbReference type="RefSeq" id="WP_149681776.1">
    <property type="nucleotide sequence ID" value="NZ_WSUT01000005.1"/>
</dbReference>
<dbReference type="PANTHER" id="PTHR43772">
    <property type="entry name" value="ENDO-1,4-BETA-XYLANASE"/>
    <property type="match status" value="1"/>
</dbReference>
<dbReference type="Pfam" id="PF04616">
    <property type="entry name" value="Glyco_hydro_43"/>
    <property type="match status" value="1"/>
</dbReference>
<evidence type="ECO:0000256" key="7">
    <source>
        <dbReference type="RuleBase" id="RU361187"/>
    </source>
</evidence>
<dbReference type="InterPro" id="IPR052176">
    <property type="entry name" value="Glycosyl_Hydrlase_43_Enz"/>
</dbReference>
<evidence type="ECO:0000313" key="10">
    <source>
        <dbReference type="Proteomes" id="UP000436801"/>
    </source>
</evidence>
<evidence type="ECO:0000256" key="8">
    <source>
        <dbReference type="SAM" id="SignalP"/>
    </source>
</evidence>
<dbReference type="Proteomes" id="UP000436801">
    <property type="component" value="Unassembled WGS sequence"/>
</dbReference>
<reference evidence="9 10" key="1">
    <citation type="submission" date="2019-12" db="EMBL/GenBank/DDBJ databases">
        <authorList>
            <person name="Zheng J."/>
        </authorList>
    </citation>
    <scope>NUCLEOTIDE SEQUENCE [LARGE SCALE GENOMIC DNA]</scope>
    <source>
        <strain evidence="9 10">DSM 27347</strain>
    </source>
</reference>
<evidence type="ECO:0000313" key="9">
    <source>
        <dbReference type="EMBL" id="MWC44112.1"/>
    </source>
</evidence>
<comment type="similarity">
    <text evidence="1 7">Belongs to the glycosyl hydrolase 43 family.</text>
</comment>
<dbReference type="SUPFAM" id="SSF75005">
    <property type="entry name" value="Arabinanase/levansucrase/invertase"/>
    <property type="match status" value="1"/>
</dbReference>
<feature type="site" description="Important for catalytic activity, responsible for pKa modulation of the active site Glu and correct orientation of both the proton donor and substrate" evidence="6">
    <location>
        <position position="179"/>
    </location>
</feature>
<organism evidence="9 10">
    <name type="scientific">Sphingomonas carotinifaciens</name>
    <dbReference type="NCBI Taxonomy" id="1166323"/>
    <lineage>
        <taxon>Bacteria</taxon>
        <taxon>Pseudomonadati</taxon>
        <taxon>Pseudomonadota</taxon>
        <taxon>Alphaproteobacteria</taxon>
        <taxon>Sphingomonadales</taxon>
        <taxon>Sphingomonadaceae</taxon>
        <taxon>Sphingomonas</taxon>
    </lineage>
</organism>
<evidence type="ECO:0000256" key="6">
    <source>
        <dbReference type="PIRSR" id="PIRSR606710-2"/>
    </source>
</evidence>
<comment type="caution">
    <text evidence="9">The sequence shown here is derived from an EMBL/GenBank/DDBJ whole genome shotgun (WGS) entry which is preliminary data.</text>
</comment>
<evidence type="ECO:0000256" key="3">
    <source>
        <dbReference type="ARBA" id="ARBA00022801"/>
    </source>
</evidence>
<keyword evidence="2" id="KW-0624">Polysaccharide degradation</keyword>
<dbReference type="GO" id="GO:0004553">
    <property type="term" value="F:hydrolase activity, hydrolyzing O-glycosyl compounds"/>
    <property type="evidence" value="ECO:0007669"/>
    <property type="project" value="InterPro"/>
</dbReference>
<keyword evidence="2" id="KW-0858">Xylan degradation</keyword>
<feature type="chain" id="PRO_5026857979" evidence="8">
    <location>
        <begin position="27"/>
        <end position="519"/>
    </location>
</feature>
<sequence length="519" mass="56324">MMMIKPIGRVAIIPTLLVLAGTAAVARVVQSTGNPILADGSYYTTDPAPVVDGDTLYILAGRDEAPDGVNDFIMNEWQLLSTQDPASRRWRHDPGIARPERLFAWASPGRAYAGQIVKARNGRFYFYAPVEERNSDARDRFAIGVAVSDSPHGPWKDAHPAGPIISQRVPESNDIQNIDPTVLVDEDGRVFIYWGTFGRLRGMELASDMVSAKGPEQVIEGLTGFFEAPWIMKRKGVYYMLYAGNNAGPDSPCTPALYHACQAYGTATSPLGPWTYRGVVLKPVSSTTSHAGAVEFKGKWYITYHTADAKGGGHFRRSVAIDRLEWDDSVTPAAIRPVVPTIAPRAAPRPGRNIAPAATPTAGPNALPTQFWLKSLNDGIIRAAPLPPDMWSSWRGKDNPATPWIEYRWPAPVTLNGSRIRFFADQPAGAGEGVAPPASWRLEYWDGGWRPVRGAGSYGTSADTWQTVDFPPVTTRCLRAQFVASKGAGVGVQEWEALGPQATVPPLAPKTAAPPCDRP</sequence>
<dbReference type="InterPro" id="IPR006710">
    <property type="entry name" value="Glyco_hydro_43"/>
</dbReference>
<keyword evidence="5 7" id="KW-0326">Glycosidase</keyword>
<evidence type="ECO:0000256" key="1">
    <source>
        <dbReference type="ARBA" id="ARBA00009865"/>
    </source>
</evidence>
<gene>
    <name evidence="9" type="ORF">GQR91_10690</name>
</gene>
<dbReference type="SUPFAM" id="SSF49785">
    <property type="entry name" value="Galactose-binding domain-like"/>
    <property type="match status" value="1"/>
</dbReference>
<dbReference type="AlphaFoldDB" id="A0A6N8LYG3"/>
<evidence type="ECO:0000256" key="5">
    <source>
        <dbReference type="ARBA" id="ARBA00023295"/>
    </source>
</evidence>